<dbReference type="AlphaFoldDB" id="A0A0T5NUM1"/>
<evidence type="ECO:0000313" key="2">
    <source>
        <dbReference type="Proteomes" id="UP000051295"/>
    </source>
</evidence>
<dbReference type="EMBL" id="LAXJ01000009">
    <property type="protein sequence ID" value="KRS12635.1"/>
    <property type="molecule type" value="Genomic_DNA"/>
</dbReference>
<gene>
    <name evidence="1" type="ORF">XM53_11225</name>
</gene>
<protein>
    <submittedName>
        <fullName evidence="1">Uncharacterized protein</fullName>
    </submittedName>
</protein>
<dbReference type="PATRIC" id="fig|1641875.4.peg.4663"/>
<proteinExistence type="predicted"/>
<accession>A0A0T5NUM1</accession>
<dbReference type="STRING" id="1641875.XM53_11225"/>
<dbReference type="Proteomes" id="UP000051295">
    <property type="component" value="Unassembled WGS sequence"/>
</dbReference>
<organism evidence="1 2">
    <name type="scientific">Roseovarius atlanticus</name>
    <dbReference type="NCBI Taxonomy" id="1641875"/>
    <lineage>
        <taxon>Bacteria</taxon>
        <taxon>Pseudomonadati</taxon>
        <taxon>Pseudomonadota</taxon>
        <taxon>Alphaproteobacteria</taxon>
        <taxon>Rhodobacterales</taxon>
        <taxon>Roseobacteraceae</taxon>
        <taxon>Roseovarius</taxon>
    </lineage>
</organism>
<sequence>MDHVTFLCPPELEGRIPAPAPASKFLPDWFRALPREMGMPDAHGLPALTVRACMPVADVMAQGWIIPTPFDVWTSRHPDFGTVQFHWDADAPFAAVEAHHPAQIGATEPPFLGAQPYKLINPWRVVVPPGWSVTFLHPVNHFELPFTAFGGTVDCDALDVPVNVPMFWTAPHVDVRMPAGTPMVQVVPFERAAQAKTARIRAETPDEAEARRHALTRKYTEESLYARQWRRRHEKEQPT</sequence>
<evidence type="ECO:0000313" key="1">
    <source>
        <dbReference type="EMBL" id="KRS12635.1"/>
    </source>
</evidence>
<comment type="caution">
    <text evidence="1">The sequence shown here is derived from an EMBL/GenBank/DDBJ whole genome shotgun (WGS) entry which is preliminary data.</text>
</comment>
<keyword evidence="2" id="KW-1185">Reference proteome</keyword>
<reference evidence="1 2" key="1">
    <citation type="submission" date="2015-04" db="EMBL/GenBank/DDBJ databases">
        <title>The draft genome sequence of Roseovarius sp.R12b.</title>
        <authorList>
            <person name="Li G."/>
            <person name="Lai Q."/>
            <person name="Shao Z."/>
            <person name="Yan P."/>
        </authorList>
    </citation>
    <scope>NUCLEOTIDE SEQUENCE [LARGE SCALE GENOMIC DNA]</scope>
    <source>
        <strain evidence="1 2">R12B</strain>
    </source>
</reference>
<name>A0A0T5NUM1_9RHOB</name>
<dbReference type="OrthoDB" id="7404855at2"/>
<dbReference type="RefSeq" id="WP_057793295.1">
    <property type="nucleotide sequence ID" value="NZ_LAXJ01000009.1"/>
</dbReference>